<feature type="transmembrane region" description="Helical" evidence="6">
    <location>
        <begin position="90"/>
        <end position="110"/>
    </location>
</feature>
<name>A0A2R9SPG7_9BACL</name>
<dbReference type="GO" id="GO:0005886">
    <property type="term" value="C:plasma membrane"/>
    <property type="evidence" value="ECO:0007669"/>
    <property type="project" value="UniProtKB-SubCell"/>
</dbReference>
<dbReference type="PANTHER" id="PTHR32196">
    <property type="entry name" value="ABC TRANSPORTER PERMEASE PROTEIN YPHD-RELATED-RELATED"/>
    <property type="match status" value="1"/>
</dbReference>
<gene>
    <name evidence="7" type="ORF">PVOR_25668</name>
</gene>
<evidence type="ECO:0000256" key="3">
    <source>
        <dbReference type="ARBA" id="ARBA00022692"/>
    </source>
</evidence>
<feature type="transmembrane region" description="Helical" evidence="6">
    <location>
        <begin position="183"/>
        <end position="206"/>
    </location>
</feature>
<keyword evidence="2" id="KW-1003">Cell membrane</keyword>
<feature type="transmembrane region" description="Helical" evidence="6">
    <location>
        <begin position="267"/>
        <end position="286"/>
    </location>
</feature>
<keyword evidence="5 6" id="KW-0472">Membrane</keyword>
<evidence type="ECO:0000313" key="8">
    <source>
        <dbReference type="Proteomes" id="UP000003094"/>
    </source>
</evidence>
<feature type="transmembrane region" description="Helical" evidence="6">
    <location>
        <begin position="116"/>
        <end position="138"/>
    </location>
</feature>
<comment type="subcellular location">
    <subcellularLocation>
        <location evidence="1">Cell membrane</location>
        <topology evidence="1">Multi-pass membrane protein</topology>
    </subcellularLocation>
</comment>
<dbReference type="Pfam" id="PF02653">
    <property type="entry name" value="BPD_transp_2"/>
    <property type="match status" value="1"/>
</dbReference>
<keyword evidence="8" id="KW-1185">Reference proteome</keyword>
<protein>
    <submittedName>
        <fullName evidence="7">Monosaccharide-transporting ATPase</fullName>
    </submittedName>
</protein>
<dbReference type="InterPro" id="IPR001851">
    <property type="entry name" value="ABC_transp_permease"/>
</dbReference>
<feature type="transmembrane region" description="Helical" evidence="6">
    <location>
        <begin position="145"/>
        <end position="163"/>
    </location>
</feature>
<accession>A0A2R9SPG7</accession>
<proteinExistence type="predicted"/>
<dbReference type="RefSeq" id="WP_006211880.1">
    <property type="nucleotide sequence ID" value="NZ_ADHJ01000042.1"/>
</dbReference>
<dbReference type="CDD" id="cd06579">
    <property type="entry name" value="TM_PBP1_transp_AraH_like"/>
    <property type="match status" value="1"/>
</dbReference>
<dbReference type="Proteomes" id="UP000003094">
    <property type="component" value="Unassembled WGS sequence"/>
</dbReference>
<keyword evidence="4 6" id="KW-1133">Transmembrane helix</keyword>
<feature type="transmembrane region" description="Helical" evidence="6">
    <location>
        <begin position="235"/>
        <end position="255"/>
    </location>
</feature>
<evidence type="ECO:0000256" key="4">
    <source>
        <dbReference type="ARBA" id="ARBA00022989"/>
    </source>
</evidence>
<organism evidence="7 8">
    <name type="scientific">Paenibacillus vortex V453</name>
    <dbReference type="NCBI Taxonomy" id="715225"/>
    <lineage>
        <taxon>Bacteria</taxon>
        <taxon>Bacillati</taxon>
        <taxon>Bacillota</taxon>
        <taxon>Bacilli</taxon>
        <taxon>Bacillales</taxon>
        <taxon>Paenibacillaceae</taxon>
        <taxon>Paenibacillus</taxon>
    </lineage>
</organism>
<evidence type="ECO:0000256" key="5">
    <source>
        <dbReference type="ARBA" id="ARBA00023136"/>
    </source>
</evidence>
<dbReference type="EMBL" id="ADHJ01000042">
    <property type="protein sequence ID" value="EFU39232.1"/>
    <property type="molecule type" value="Genomic_DNA"/>
</dbReference>
<dbReference type="GO" id="GO:0022857">
    <property type="term" value="F:transmembrane transporter activity"/>
    <property type="evidence" value="ECO:0007669"/>
    <property type="project" value="InterPro"/>
</dbReference>
<feature type="transmembrane region" description="Helical" evidence="6">
    <location>
        <begin position="36"/>
        <end position="53"/>
    </location>
</feature>
<evidence type="ECO:0000256" key="2">
    <source>
        <dbReference type="ARBA" id="ARBA00022475"/>
    </source>
</evidence>
<reference evidence="7 8" key="1">
    <citation type="journal article" date="2010" name="BMC Genomics">
        <title>Genome sequence of the pattern forming Paenibacillus vortex bacterium reveals potential for thriving in complex environments.</title>
        <authorList>
            <person name="Sirota-Madi A."/>
            <person name="Olender T."/>
            <person name="Helman Y."/>
            <person name="Ingham C."/>
            <person name="Brainis I."/>
            <person name="Roth D."/>
            <person name="Hagi E."/>
            <person name="Brodsky L."/>
            <person name="Leshkowitz D."/>
            <person name="Galatenko V."/>
            <person name="Nikolaev V."/>
            <person name="Mugasimangalam R.C."/>
            <person name="Bransburg-Zabary S."/>
            <person name="Gutnick D.L."/>
            <person name="Lancet D."/>
            <person name="Ben-Jacob E."/>
        </authorList>
    </citation>
    <scope>NUCLEOTIDE SEQUENCE [LARGE SCALE GENOMIC DNA]</scope>
    <source>
        <strain evidence="7 8">V453</strain>
    </source>
</reference>
<feature type="transmembrane region" description="Helical" evidence="6">
    <location>
        <begin position="65"/>
        <end position="83"/>
    </location>
</feature>
<evidence type="ECO:0000313" key="7">
    <source>
        <dbReference type="EMBL" id="EFU39232.1"/>
    </source>
</evidence>
<evidence type="ECO:0000256" key="1">
    <source>
        <dbReference type="ARBA" id="ARBA00004651"/>
    </source>
</evidence>
<dbReference type="AlphaFoldDB" id="A0A2R9SPG7"/>
<dbReference type="PANTHER" id="PTHR32196:SF72">
    <property type="entry name" value="RIBOSE IMPORT PERMEASE PROTEIN RBSC"/>
    <property type="match status" value="1"/>
</dbReference>
<dbReference type="KEGG" id="pvo:PVOR_25668"/>
<sequence>MEDKGTGATIAASQPATGGTVKTRSFASNISKFREVGLLGFIVLLSIAVQIRNPSFLTLENISDMATNTAILSILAVGMMLVIVTRGIDLSIGAILALSGMTAALTVGAFPDLHPALVIMLGTAVGWISGLVVGFLVAKVGILPIIATLGMMNVFRGLTYMISGGKWVSAHQMPSSFKGIATASFLGVNNLILIAIVIYLVAYYFIQHTRTGRQIYAVGSNPDSAQISGIKSDRIIWLVYAIMGSLAGLAGVLWVSKFASAQGDTASGYELSVIAACVLGGVSIAGGSGKISGILLGSILFGILNNALPLINVSPFWQMGIQGGVILIAILVNAFVKRGVDRSHLMRRRI</sequence>
<comment type="caution">
    <text evidence="7">The sequence shown here is derived from an EMBL/GenBank/DDBJ whole genome shotgun (WGS) entry which is preliminary data.</text>
</comment>
<feature type="transmembrane region" description="Helical" evidence="6">
    <location>
        <begin position="293"/>
        <end position="311"/>
    </location>
</feature>
<keyword evidence="3 6" id="KW-0812">Transmembrane</keyword>
<feature type="transmembrane region" description="Helical" evidence="6">
    <location>
        <begin position="317"/>
        <end position="336"/>
    </location>
</feature>
<evidence type="ECO:0000256" key="6">
    <source>
        <dbReference type="SAM" id="Phobius"/>
    </source>
</evidence>